<dbReference type="EMBL" id="PVTD01000019">
    <property type="protein sequence ID" value="PRY19696.1"/>
    <property type="molecule type" value="Genomic_DNA"/>
</dbReference>
<evidence type="ECO:0000313" key="1">
    <source>
        <dbReference type="EMBL" id="PRY19696.1"/>
    </source>
</evidence>
<reference evidence="1 2" key="1">
    <citation type="submission" date="2018-03" db="EMBL/GenBank/DDBJ databases">
        <title>Genomic Encyclopedia of Archaeal and Bacterial Type Strains, Phase II (KMG-II): from individual species to whole genera.</title>
        <authorList>
            <person name="Goeker M."/>
        </authorList>
    </citation>
    <scope>NUCLEOTIDE SEQUENCE [LARGE SCALE GENOMIC DNA]</scope>
    <source>
        <strain evidence="1 2">DSM 29328</strain>
    </source>
</reference>
<dbReference type="OrthoDB" id="9811577at2"/>
<dbReference type="Gene3D" id="3.40.50.10600">
    <property type="entry name" value="SpoIIaa-like domains"/>
    <property type="match status" value="1"/>
</dbReference>
<evidence type="ECO:0000313" key="2">
    <source>
        <dbReference type="Proteomes" id="UP000239480"/>
    </source>
</evidence>
<dbReference type="SUPFAM" id="SSF52091">
    <property type="entry name" value="SpoIIaa-like"/>
    <property type="match status" value="1"/>
</dbReference>
<comment type="caution">
    <text evidence="1">The sequence shown here is derived from an EMBL/GenBank/DDBJ whole genome shotgun (WGS) entry which is preliminary data.</text>
</comment>
<dbReference type="AlphaFoldDB" id="A0A2T0RES5"/>
<dbReference type="InterPro" id="IPR036513">
    <property type="entry name" value="STAS_dom_sf"/>
</dbReference>
<dbReference type="Proteomes" id="UP000239480">
    <property type="component" value="Unassembled WGS sequence"/>
</dbReference>
<sequence length="121" mass="13251">MIDTSFDAGNALLTATGHGKITHADYQDHLIPAMDLAVQSVGEVKLRYIFADDYEGLSSPAALDDARLGVAHLKDFRRIGVVADQARIRNVVSPFTIFMPAEVRTFAFADLAMAEAWIREA</sequence>
<name>A0A2T0RES5_9RHOB</name>
<dbReference type="InterPro" id="IPR038396">
    <property type="entry name" value="SpoIIAA-like_sf"/>
</dbReference>
<organism evidence="1 2">
    <name type="scientific">Aliiruegeria haliotis</name>
    <dbReference type="NCBI Taxonomy" id="1280846"/>
    <lineage>
        <taxon>Bacteria</taxon>
        <taxon>Pseudomonadati</taxon>
        <taxon>Pseudomonadota</taxon>
        <taxon>Alphaproteobacteria</taxon>
        <taxon>Rhodobacterales</taxon>
        <taxon>Roseobacteraceae</taxon>
        <taxon>Aliiruegeria</taxon>
    </lineage>
</organism>
<accession>A0A2T0RES5</accession>
<dbReference type="InterPro" id="IPR021866">
    <property type="entry name" value="SpoIIAA-like"/>
</dbReference>
<proteinExistence type="predicted"/>
<dbReference type="Pfam" id="PF11964">
    <property type="entry name" value="SpoIIAA-like"/>
    <property type="match status" value="1"/>
</dbReference>
<gene>
    <name evidence="1" type="ORF">CLV78_11928</name>
</gene>
<protein>
    <submittedName>
        <fullName evidence="1">SpoIIAA-like protein</fullName>
    </submittedName>
</protein>
<dbReference type="RefSeq" id="WP_106208348.1">
    <property type="nucleotide sequence ID" value="NZ_PVTD01000019.1"/>
</dbReference>
<keyword evidence="2" id="KW-1185">Reference proteome</keyword>